<accession>A0ABT9LVJ7</accession>
<dbReference type="SUPFAM" id="SSF46785">
    <property type="entry name" value="Winged helix' DNA-binding domain"/>
    <property type="match status" value="1"/>
</dbReference>
<dbReference type="PANTHER" id="PTHR44846:SF1">
    <property type="entry name" value="MANNOSYL-D-GLYCERATE TRANSPORT_METABOLISM SYSTEM REPRESSOR MNGR-RELATED"/>
    <property type="match status" value="1"/>
</dbReference>
<keyword evidence="1" id="KW-0805">Transcription regulation</keyword>
<dbReference type="PROSITE" id="PS50949">
    <property type="entry name" value="HTH_GNTR"/>
    <property type="match status" value="1"/>
</dbReference>
<evidence type="ECO:0000259" key="4">
    <source>
        <dbReference type="PROSITE" id="PS50949"/>
    </source>
</evidence>
<evidence type="ECO:0000256" key="2">
    <source>
        <dbReference type="ARBA" id="ARBA00023125"/>
    </source>
</evidence>
<keyword evidence="6" id="KW-1185">Reference proteome</keyword>
<dbReference type="InterPro" id="IPR036388">
    <property type="entry name" value="WH-like_DNA-bd_sf"/>
</dbReference>
<comment type="caution">
    <text evidence="5">The sequence shown here is derived from an EMBL/GenBank/DDBJ whole genome shotgun (WGS) entry which is preliminary data.</text>
</comment>
<name>A0ABT9LVJ7_9BACL</name>
<gene>
    <name evidence="5" type="ORF">J2S04_001143</name>
</gene>
<sequence length="250" mass="28594">MVLRGGVPMYQKIKRQLIEPIERGEWPVGHPLPSEAELSQQFQVSRTTIRQAIGDLVSMGYVTRQQGRGTFVSQARPHITATKLYGFAEELRQRGEEVQIQILFMRAFHFIDKSEIVLPWTLDGQTWELQRIAHIDGQPVFWETSYLRLPNDLSVASWEEDNTSFENVYGYFERCGVRIASGLQTIHAETAMEETAALLQVAIGSPLLVVERITQDDTGDPVEYSIVKYPAALYRYEVKLLRQEDNFSIS</sequence>
<organism evidence="5 6">
    <name type="scientific">Alicyclobacillus tolerans</name>
    <dbReference type="NCBI Taxonomy" id="90970"/>
    <lineage>
        <taxon>Bacteria</taxon>
        <taxon>Bacillati</taxon>
        <taxon>Bacillota</taxon>
        <taxon>Bacilli</taxon>
        <taxon>Bacillales</taxon>
        <taxon>Alicyclobacillaceae</taxon>
        <taxon>Alicyclobacillus</taxon>
    </lineage>
</organism>
<dbReference type="Gene3D" id="3.40.1410.10">
    <property type="entry name" value="Chorismate lyase-like"/>
    <property type="match status" value="1"/>
</dbReference>
<dbReference type="InterPro" id="IPR036390">
    <property type="entry name" value="WH_DNA-bd_sf"/>
</dbReference>
<dbReference type="EMBL" id="JAURUO010000005">
    <property type="protein sequence ID" value="MDP9728211.1"/>
    <property type="molecule type" value="Genomic_DNA"/>
</dbReference>
<reference evidence="5 6" key="1">
    <citation type="submission" date="2023-07" db="EMBL/GenBank/DDBJ databases">
        <title>Genomic Encyclopedia of Type Strains, Phase IV (KMG-IV): sequencing the most valuable type-strain genomes for metagenomic binning, comparative biology and taxonomic classification.</title>
        <authorList>
            <person name="Goeker M."/>
        </authorList>
    </citation>
    <scope>NUCLEOTIDE SEQUENCE [LARGE SCALE GENOMIC DNA]</scope>
    <source>
        <strain evidence="5 6">DSM 25924</strain>
    </source>
</reference>
<keyword evidence="2" id="KW-0238">DNA-binding</keyword>
<dbReference type="InterPro" id="IPR000524">
    <property type="entry name" value="Tscrpt_reg_HTH_GntR"/>
</dbReference>
<dbReference type="SMART" id="SM00345">
    <property type="entry name" value="HTH_GNTR"/>
    <property type="match status" value="1"/>
</dbReference>
<dbReference type="PANTHER" id="PTHR44846">
    <property type="entry name" value="MANNOSYL-D-GLYCERATE TRANSPORT/METABOLISM SYSTEM REPRESSOR MNGR-RELATED"/>
    <property type="match status" value="1"/>
</dbReference>
<dbReference type="InterPro" id="IPR028978">
    <property type="entry name" value="Chorismate_lyase_/UTRA_dom_sf"/>
</dbReference>
<dbReference type="InterPro" id="IPR011663">
    <property type="entry name" value="UTRA"/>
</dbReference>
<evidence type="ECO:0000313" key="5">
    <source>
        <dbReference type="EMBL" id="MDP9728211.1"/>
    </source>
</evidence>
<dbReference type="PRINTS" id="PR00035">
    <property type="entry name" value="HTHGNTR"/>
</dbReference>
<dbReference type="RefSeq" id="WP_203114112.1">
    <property type="nucleotide sequence ID" value="NZ_JAURUO010000005.1"/>
</dbReference>
<dbReference type="CDD" id="cd07377">
    <property type="entry name" value="WHTH_GntR"/>
    <property type="match status" value="1"/>
</dbReference>
<dbReference type="Pfam" id="PF00392">
    <property type="entry name" value="GntR"/>
    <property type="match status" value="1"/>
</dbReference>
<proteinExistence type="predicted"/>
<dbReference type="Proteomes" id="UP001229209">
    <property type="component" value="Unassembled WGS sequence"/>
</dbReference>
<protein>
    <submittedName>
        <fullName evidence="5">GntR family transcriptional regulator</fullName>
    </submittedName>
</protein>
<dbReference type="SMART" id="SM00866">
    <property type="entry name" value="UTRA"/>
    <property type="match status" value="1"/>
</dbReference>
<dbReference type="InterPro" id="IPR050679">
    <property type="entry name" value="Bact_HTH_transcr_reg"/>
</dbReference>
<dbReference type="Pfam" id="PF07702">
    <property type="entry name" value="UTRA"/>
    <property type="match status" value="1"/>
</dbReference>
<evidence type="ECO:0000256" key="3">
    <source>
        <dbReference type="ARBA" id="ARBA00023163"/>
    </source>
</evidence>
<dbReference type="SUPFAM" id="SSF64288">
    <property type="entry name" value="Chorismate lyase-like"/>
    <property type="match status" value="1"/>
</dbReference>
<feature type="domain" description="HTH gntR-type" evidence="4">
    <location>
        <begin position="7"/>
        <end position="75"/>
    </location>
</feature>
<keyword evidence="3" id="KW-0804">Transcription</keyword>
<dbReference type="Gene3D" id="1.10.10.10">
    <property type="entry name" value="Winged helix-like DNA-binding domain superfamily/Winged helix DNA-binding domain"/>
    <property type="match status" value="1"/>
</dbReference>
<evidence type="ECO:0000256" key="1">
    <source>
        <dbReference type="ARBA" id="ARBA00023015"/>
    </source>
</evidence>
<evidence type="ECO:0000313" key="6">
    <source>
        <dbReference type="Proteomes" id="UP001229209"/>
    </source>
</evidence>